<protein>
    <submittedName>
        <fullName evidence="4">Hydrolase</fullName>
    </submittedName>
</protein>
<feature type="signal peptide" evidence="2">
    <location>
        <begin position="1"/>
        <end position="27"/>
    </location>
</feature>
<evidence type="ECO:0000313" key="5">
    <source>
        <dbReference type="Proteomes" id="UP001162891"/>
    </source>
</evidence>
<evidence type="ECO:0000256" key="2">
    <source>
        <dbReference type="SAM" id="SignalP"/>
    </source>
</evidence>
<dbReference type="InterPro" id="IPR029058">
    <property type="entry name" value="AB_hydrolase_fold"/>
</dbReference>
<feature type="chain" id="PRO_5045789784" evidence="2">
    <location>
        <begin position="28"/>
        <end position="296"/>
    </location>
</feature>
<organism evidence="4 5">
    <name type="scientific">Anaeromyxobacter oryzae</name>
    <dbReference type="NCBI Taxonomy" id="2918170"/>
    <lineage>
        <taxon>Bacteria</taxon>
        <taxon>Pseudomonadati</taxon>
        <taxon>Myxococcota</taxon>
        <taxon>Myxococcia</taxon>
        <taxon>Myxococcales</taxon>
        <taxon>Cystobacterineae</taxon>
        <taxon>Anaeromyxobacteraceae</taxon>
        <taxon>Anaeromyxobacter</taxon>
    </lineage>
</organism>
<keyword evidence="1 4" id="KW-0378">Hydrolase</keyword>
<keyword evidence="2" id="KW-0732">Signal</keyword>
<dbReference type="Proteomes" id="UP001162891">
    <property type="component" value="Chromosome"/>
</dbReference>
<dbReference type="PANTHER" id="PTHR43798:SF31">
    <property type="entry name" value="AB HYDROLASE SUPERFAMILY PROTEIN YCLE"/>
    <property type="match status" value="1"/>
</dbReference>
<dbReference type="PROSITE" id="PS51257">
    <property type="entry name" value="PROKAR_LIPOPROTEIN"/>
    <property type="match status" value="1"/>
</dbReference>
<gene>
    <name evidence="4" type="ORF">AMOR_38960</name>
</gene>
<dbReference type="EMBL" id="AP025591">
    <property type="protein sequence ID" value="BDG04900.1"/>
    <property type="molecule type" value="Genomic_DNA"/>
</dbReference>
<evidence type="ECO:0000256" key="1">
    <source>
        <dbReference type="ARBA" id="ARBA00022801"/>
    </source>
</evidence>
<dbReference type="InterPro" id="IPR050266">
    <property type="entry name" value="AB_hydrolase_sf"/>
</dbReference>
<dbReference type="InterPro" id="IPR000073">
    <property type="entry name" value="AB_hydrolase_1"/>
</dbReference>
<keyword evidence="5" id="KW-1185">Reference proteome</keyword>
<dbReference type="Pfam" id="PF00561">
    <property type="entry name" value="Abhydrolase_1"/>
    <property type="match status" value="1"/>
</dbReference>
<proteinExistence type="predicted"/>
<dbReference type="GO" id="GO:0016787">
    <property type="term" value="F:hydrolase activity"/>
    <property type="evidence" value="ECO:0007669"/>
    <property type="project" value="UniProtKB-KW"/>
</dbReference>
<dbReference type="Gene3D" id="3.40.50.1820">
    <property type="entry name" value="alpha/beta hydrolase"/>
    <property type="match status" value="1"/>
</dbReference>
<accession>A0ABN6MXB0</accession>
<feature type="domain" description="AB hydrolase-1" evidence="3">
    <location>
        <begin position="62"/>
        <end position="180"/>
    </location>
</feature>
<dbReference type="PANTHER" id="PTHR43798">
    <property type="entry name" value="MONOACYLGLYCEROL LIPASE"/>
    <property type="match status" value="1"/>
</dbReference>
<name>A0ABN6MXB0_9BACT</name>
<evidence type="ECO:0000313" key="4">
    <source>
        <dbReference type="EMBL" id="BDG04900.1"/>
    </source>
</evidence>
<sequence length="296" mass="31349">MLDRPRGRAARPLPTVLLVLATACAGAAAQRPARPAAPPEFFMNVDGTAGKLRASVGGEGEPAVVFVHGLGSDLEVWRAQLDHVRLHHAAVAYDQRGHGESDRASDGVYTIDALAADLDAVIHALKLRRVVLVGHSMSGAVLTTYAGRHPDVVAGLVYVDALGDLRGLPRPDVQAMLASDATRTTTPAIREGFAQMLGPSARPATRDQVLGAVARLDPPAFAALRRSLTQISAKERFAPYRGPAIAIEVGDRPVPFMAAAMLGLPRLEVSNVSHWLQLDEPDALNGKLDAFLAGIR</sequence>
<dbReference type="RefSeq" id="WP_248353411.1">
    <property type="nucleotide sequence ID" value="NZ_AP025591.1"/>
</dbReference>
<dbReference type="SUPFAM" id="SSF53474">
    <property type="entry name" value="alpha/beta-Hydrolases"/>
    <property type="match status" value="1"/>
</dbReference>
<reference evidence="5" key="1">
    <citation type="journal article" date="2022" name="Int. J. Syst. Evol. Microbiol.">
        <title>Anaeromyxobacter oryzae sp. nov., Anaeromyxobacter diazotrophicus sp. nov. and Anaeromyxobacter paludicola sp. nov., isolated from paddy soils.</title>
        <authorList>
            <person name="Itoh H."/>
            <person name="Xu Z."/>
            <person name="Mise K."/>
            <person name="Masuda Y."/>
            <person name="Ushijima N."/>
            <person name="Hayakawa C."/>
            <person name="Shiratori Y."/>
            <person name="Senoo K."/>
        </authorList>
    </citation>
    <scope>NUCLEOTIDE SEQUENCE [LARGE SCALE GENOMIC DNA]</scope>
    <source>
        <strain evidence="5">Red232</strain>
    </source>
</reference>
<evidence type="ECO:0000259" key="3">
    <source>
        <dbReference type="Pfam" id="PF00561"/>
    </source>
</evidence>